<organism evidence="2 3">
    <name type="scientific">Dactylellina haptotyla (strain CBS 200.50)</name>
    <name type="common">Nematode-trapping fungus</name>
    <name type="synonym">Monacrosporium haptotylum</name>
    <dbReference type="NCBI Taxonomy" id="1284197"/>
    <lineage>
        <taxon>Eukaryota</taxon>
        <taxon>Fungi</taxon>
        <taxon>Dikarya</taxon>
        <taxon>Ascomycota</taxon>
        <taxon>Pezizomycotina</taxon>
        <taxon>Orbiliomycetes</taxon>
        <taxon>Orbiliales</taxon>
        <taxon>Orbiliaceae</taxon>
        <taxon>Dactylellina</taxon>
    </lineage>
</organism>
<name>S8BXB0_DACHA</name>
<dbReference type="EMBL" id="AQGS01000443">
    <property type="protein sequence ID" value="EPS39932.1"/>
    <property type="molecule type" value="Genomic_DNA"/>
</dbReference>
<dbReference type="Gene3D" id="3.80.10.10">
    <property type="entry name" value="Ribonuclease Inhibitor"/>
    <property type="match status" value="1"/>
</dbReference>
<evidence type="ECO:0000313" key="3">
    <source>
        <dbReference type="Proteomes" id="UP000015100"/>
    </source>
</evidence>
<accession>S8BXB0</accession>
<reference evidence="2 3" key="1">
    <citation type="journal article" date="2013" name="PLoS Genet.">
        <title>Genomic mechanisms accounting for the adaptation to parasitism in nematode-trapping fungi.</title>
        <authorList>
            <person name="Meerupati T."/>
            <person name="Andersson K.M."/>
            <person name="Friman E."/>
            <person name="Kumar D."/>
            <person name="Tunlid A."/>
            <person name="Ahren D."/>
        </authorList>
    </citation>
    <scope>NUCLEOTIDE SEQUENCE [LARGE SCALE GENOMIC DNA]</scope>
    <source>
        <strain evidence="2 3">CBS 200.50</strain>
    </source>
</reference>
<dbReference type="OMA" id="DAWIMEF"/>
<keyword evidence="3" id="KW-1185">Reference proteome</keyword>
<dbReference type="SUPFAM" id="SSF52047">
    <property type="entry name" value="RNI-like"/>
    <property type="match status" value="1"/>
</dbReference>
<comment type="caution">
    <text evidence="2">The sequence shown here is derived from an EMBL/GenBank/DDBJ whole genome shotgun (WGS) entry which is preliminary data.</text>
</comment>
<sequence length="409" mass="47632">MAGTADYVDVFSLLPVEIGFGILSYLTNDYVKDFALVSKAAHTLAVSRLFRTVDFEPTRFRHFEPGGILHHLCPHVREIYVPFHPSKTPYAGHLPQFFDHLDRFPHIISLRFYMNLTREAEVSIIATIFARLASSRHSHNLIKVYFTLGSSYWAKLDSFQPDDNQFFVDHMTSGISDSSIPPLPNLEEVTVYHEEWYRGTSFLFPYLASLPKLRKLALQNLAFRDFERCYKAQSAESQAYHPEPMFPNLTKLSISNKVFPFGEQLRFIVRMFPNLRKFSYELLDNYTYSMVGDIHAIFNEYKDLMRLTSLRDITVPWPVLIRYGETSFRDRRRLDRSDLDAWIMEFLKSGLPLERVVFQGNLTLMYKFRGYITGTCYVKRKASGTELEWDEKKKNPYGPQFEVTHGPSG</sequence>
<gene>
    <name evidence="2" type="ORF">H072_6369</name>
</gene>
<dbReference type="HOGENOM" id="CLU_598474_0_0_1"/>
<protein>
    <recommendedName>
        <fullName evidence="4">F-box domain-containing protein</fullName>
    </recommendedName>
</protein>
<evidence type="ECO:0008006" key="4">
    <source>
        <dbReference type="Google" id="ProtNLM"/>
    </source>
</evidence>
<evidence type="ECO:0000313" key="2">
    <source>
        <dbReference type="EMBL" id="EPS39932.1"/>
    </source>
</evidence>
<proteinExistence type="predicted"/>
<feature type="region of interest" description="Disordered" evidence="1">
    <location>
        <begin position="389"/>
        <end position="409"/>
    </location>
</feature>
<reference evidence="3" key="2">
    <citation type="submission" date="2013-04" db="EMBL/GenBank/DDBJ databases">
        <title>Genomic mechanisms accounting for the adaptation to parasitism in nematode-trapping fungi.</title>
        <authorList>
            <person name="Ahren D.G."/>
        </authorList>
    </citation>
    <scope>NUCLEOTIDE SEQUENCE [LARGE SCALE GENOMIC DNA]</scope>
    <source>
        <strain evidence="3">CBS 200.50</strain>
    </source>
</reference>
<dbReference type="AlphaFoldDB" id="S8BXB0"/>
<dbReference type="OrthoDB" id="5068910at2759"/>
<dbReference type="InterPro" id="IPR032675">
    <property type="entry name" value="LRR_dom_sf"/>
</dbReference>
<evidence type="ECO:0000256" key="1">
    <source>
        <dbReference type="SAM" id="MobiDB-lite"/>
    </source>
</evidence>
<dbReference type="Proteomes" id="UP000015100">
    <property type="component" value="Unassembled WGS sequence"/>
</dbReference>